<protein>
    <recommendedName>
        <fullName evidence="5 7">Uronate isomerase</fullName>
        <ecNumber evidence="4 7">5.3.1.12</ecNumber>
    </recommendedName>
    <alternativeName>
        <fullName evidence="7">Glucuronate isomerase</fullName>
    </alternativeName>
    <alternativeName>
        <fullName evidence="7">Uronic isomerase</fullName>
    </alternativeName>
</protein>
<dbReference type="OrthoDB" id="9766564at2"/>
<sequence>MTKPFIHDDFMLQNEVGKKLYHEYAKDMPIFDFHCHLSPKEISENHQFSNISEIWLHGDHYKWRAMRTVGVPEDIVTGREATDEEKFAAWAKTVPYTIGNPLYHWTHLELKSYFGIEDLLNEDTSKQIWTEANKQLQGTELTTHSILKRSNVKGICTTDDPIDDLRYHKQIAENPAIDTKVLPTFRPDKAIEIQQPGFNDYITKLAAAAEMEIATYDDVLTALEKRMNAFDEVGCVVSDHGIQTLPFAPATKEEAATIFKKKLSQEELSHEEVEKYRTYTMTFLGKQYSQRQWVMQLHLGAIRNNNQRMFEKLGPDTGFDSMYDYDMAGSLNGFFNELDQTDDLPKTIVYNLNPIHNEVIATAIGNFQSSGVKGKIQFGSGWWFNDQKTGMVKQMTDLANHGLLSLFVGMLTDSRSFLSYTRHEYFRRILCNLIGEWVELGEVPEDYSLLGNMVQDICFHNANEFFGVGLQHQEA</sequence>
<reference evidence="8 9" key="1">
    <citation type="submission" date="2017-10" db="EMBL/GenBank/DDBJ databases">
        <title>Bacillus sp. nov., a halophilic bacterium isolated from a Keqin Lake.</title>
        <authorList>
            <person name="Wang H."/>
        </authorList>
    </citation>
    <scope>NUCLEOTIDE SEQUENCE [LARGE SCALE GENOMIC DNA]</scope>
    <source>
        <strain evidence="8 9">KCTC 13187</strain>
    </source>
</reference>
<evidence type="ECO:0000256" key="4">
    <source>
        <dbReference type="ARBA" id="ARBA00012546"/>
    </source>
</evidence>
<dbReference type="AlphaFoldDB" id="A0A3A9KCD8"/>
<keyword evidence="6 7" id="KW-0413">Isomerase</keyword>
<dbReference type="Pfam" id="PF02614">
    <property type="entry name" value="UxaC"/>
    <property type="match status" value="1"/>
</dbReference>
<gene>
    <name evidence="7" type="primary">uxaC</name>
    <name evidence="8" type="ORF">CR203_06655</name>
</gene>
<evidence type="ECO:0000256" key="1">
    <source>
        <dbReference type="ARBA" id="ARBA00001165"/>
    </source>
</evidence>
<dbReference type="GO" id="GO:0008880">
    <property type="term" value="F:glucuronate isomerase activity"/>
    <property type="evidence" value="ECO:0007669"/>
    <property type="project" value="UniProtKB-UniRule"/>
</dbReference>
<dbReference type="Gene3D" id="3.20.20.140">
    <property type="entry name" value="Metal-dependent hydrolases"/>
    <property type="match status" value="1"/>
</dbReference>
<comment type="catalytic activity">
    <reaction evidence="1 7">
        <text>D-glucuronate = D-fructuronate</text>
        <dbReference type="Rhea" id="RHEA:13049"/>
        <dbReference type="ChEBI" id="CHEBI:58720"/>
        <dbReference type="ChEBI" id="CHEBI:59863"/>
        <dbReference type="EC" id="5.3.1.12"/>
    </reaction>
</comment>
<dbReference type="HAMAP" id="MF_00675">
    <property type="entry name" value="UxaC"/>
    <property type="match status" value="1"/>
</dbReference>
<evidence type="ECO:0000313" key="8">
    <source>
        <dbReference type="EMBL" id="RKL68161.1"/>
    </source>
</evidence>
<evidence type="ECO:0000256" key="2">
    <source>
        <dbReference type="ARBA" id="ARBA00004892"/>
    </source>
</evidence>
<dbReference type="EC" id="5.3.1.12" evidence="4 7"/>
<dbReference type="InterPro" id="IPR003766">
    <property type="entry name" value="Uronate_isomerase"/>
</dbReference>
<dbReference type="RefSeq" id="WP_110938501.1">
    <property type="nucleotide sequence ID" value="NZ_KZ614147.1"/>
</dbReference>
<accession>A0A3A9KCD8</accession>
<dbReference type="SUPFAM" id="SSF51556">
    <property type="entry name" value="Metallo-dependent hydrolases"/>
    <property type="match status" value="1"/>
</dbReference>
<dbReference type="PANTHER" id="PTHR30068:SF4">
    <property type="entry name" value="URONATE ISOMERASE"/>
    <property type="match status" value="1"/>
</dbReference>
<evidence type="ECO:0000256" key="5">
    <source>
        <dbReference type="ARBA" id="ARBA00020555"/>
    </source>
</evidence>
<comment type="catalytic activity">
    <reaction evidence="7">
        <text>aldehydo-D-galacturonate = keto-D-tagaturonate</text>
        <dbReference type="Rhea" id="RHEA:27702"/>
        <dbReference type="ChEBI" id="CHEBI:12952"/>
        <dbReference type="ChEBI" id="CHEBI:17886"/>
    </reaction>
</comment>
<dbReference type="NCBIfam" id="NF002794">
    <property type="entry name" value="PRK02925.1"/>
    <property type="match status" value="1"/>
</dbReference>
<dbReference type="Proteomes" id="UP000281498">
    <property type="component" value="Unassembled WGS sequence"/>
</dbReference>
<keyword evidence="9" id="KW-1185">Reference proteome</keyword>
<evidence type="ECO:0000256" key="3">
    <source>
        <dbReference type="ARBA" id="ARBA00008397"/>
    </source>
</evidence>
<comment type="caution">
    <text evidence="8">The sequence shown here is derived from an EMBL/GenBank/DDBJ whole genome shotgun (WGS) entry which is preliminary data.</text>
</comment>
<dbReference type="InterPro" id="IPR032466">
    <property type="entry name" value="Metal_Hydrolase"/>
</dbReference>
<dbReference type="GO" id="GO:0019698">
    <property type="term" value="P:D-galacturonate catabolic process"/>
    <property type="evidence" value="ECO:0007669"/>
    <property type="project" value="TreeGrafter"/>
</dbReference>
<evidence type="ECO:0000256" key="6">
    <source>
        <dbReference type="ARBA" id="ARBA00023235"/>
    </source>
</evidence>
<comment type="similarity">
    <text evidence="3 7">Belongs to the metallo-dependent hydrolases superfamily. Uronate isomerase family.</text>
</comment>
<dbReference type="Gene3D" id="1.10.2020.10">
    <property type="entry name" value="uronate isomerase, domain 2, chain A"/>
    <property type="match status" value="1"/>
</dbReference>
<organism evidence="8 9">
    <name type="scientific">Salipaludibacillus neizhouensis</name>
    <dbReference type="NCBI Taxonomy" id="885475"/>
    <lineage>
        <taxon>Bacteria</taxon>
        <taxon>Bacillati</taxon>
        <taxon>Bacillota</taxon>
        <taxon>Bacilli</taxon>
        <taxon>Bacillales</taxon>
        <taxon>Bacillaceae</taxon>
    </lineage>
</organism>
<dbReference type="UniPathway" id="UPA00246"/>
<dbReference type="EMBL" id="PDOE01000002">
    <property type="protein sequence ID" value="RKL68161.1"/>
    <property type="molecule type" value="Genomic_DNA"/>
</dbReference>
<dbReference type="PANTHER" id="PTHR30068">
    <property type="entry name" value="URONATE ISOMERASE"/>
    <property type="match status" value="1"/>
</dbReference>
<comment type="pathway">
    <text evidence="2 7">Carbohydrate metabolism; pentose and glucuronate interconversion.</text>
</comment>
<name>A0A3A9KCD8_9BACI</name>
<dbReference type="GO" id="GO:0042840">
    <property type="term" value="P:D-glucuronate catabolic process"/>
    <property type="evidence" value="ECO:0007669"/>
    <property type="project" value="TreeGrafter"/>
</dbReference>
<evidence type="ECO:0000256" key="7">
    <source>
        <dbReference type="HAMAP-Rule" id="MF_00675"/>
    </source>
</evidence>
<proteinExistence type="inferred from homology"/>
<evidence type="ECO:0000313" key="9">
    <source>
        <dbReference type="Proteomes" id="UP000281498"/>
    </source>
</evidence>